<feature type="transmembrane region" description="Helical" evidence="1">
    <location>
        <begin position="319"/>
        <end position="344"/>
    </location>
</feature>
<evidence type="ECO:0000256" key="1">
    <source>
        <dbReference type="SAM" id="Phobius"/>
    </source>
</evidence>
<feature type="transmembrane region" description="Helical" evidence="1">
    <location>
        <begin position="150"/>
        <end position="170"/>
    </location>
</feature>
<accession>A0A4P6JQA1</accession>
<protein>
    <submittedName>
        <fullName evidence="2">DUF4129 domain-containing protein</fullName>
    </submittedName>
</protein>
<proteinExistence type="predicted"/>
<dbReference type="AlphaFoldDB" id="A0A4P6JQA1"/>
<sequence>MSLSKQSTTAQRKPWVLALFRFNWIEYCVIPVAISLMEAQSILLVLLALPILLGASTASPVIDEASIILLLLGLQWWALLVKLISTHPGKEKLGALLPIGGLIVAAGCMLITHLALLTEPGKMFLMGLVVLWSWKRGLDWARTNAYDEHFILTFKISLAILLVGLLLVLWSRVSNNADSQVLNVLSYAFPLFFVSGLLGLSFIRLNMSRKEQSRYAVVGRNPLRLWLLALTILWLLVIVGALAFEIFSFNVVMNVIGLLWVILGEIVSEILYLLYWILAPLLSLLQGPATLPLNKTHPLNRPQHVGLRENNVPPTLPSWLLATGQVIMILLALAALIIVIRLILRNWHIRHDEREDEEEERETFSAQEILRQRRQENRRHKMEHGFELEKLDKNSARAQFRQLLQALADSEQSEVLPTRHLNETPSEYQTRLLKYISLTADTGEQEEKFRDTIRLQELTQAYIQERYAGRDVNQRELSELRIWLPQFIQRLLKHKQSS</sequence>
<keyword evidence="1" id="KW-0472">Membrane</keyword>
<keyword evidence="1" id="KW-0812">Transmembrane</keyword>
<evidence type="ECO:0000313" key="3">
    <source>
        <dbReference type="Proteomes" id="UP000290365"/>
    </source>
</evidence>
<dbReference type="KEGG" id="kbs:EPA93_16450"/>
<reference evidence="2 3" key="1">
    <citation type="submission" date="2019-01" db="EMBL/GenBank/DDBJ databases">
        <title>Ktedonosporobacter rubrisoli SCAWS-G2.</title>
        <authorList>
            <person name="Huang Y."/>
            <person name="Yan B."/>
        </authorList>
    </citation>
    <scope>NUCLEOTIDE SEQUENCE [LARGE SCALE GENOMIC DNA]</scope>
    <source>
        <strain evidence="2 3">SCAWS-G2</strain>
    </source>
</reference>
<feature type="transmembrane region" description="Helical" evidence="1">
    <location>
        <begin position="223"/>
        <end position="244"/>
    </location>
</feature>
<gene>
    <name evidence="2" type="ORF">EPA93_16450</name>
</gene>
<feature type="transmembrane region" description="Helical" evidence="1">
    <location>
        <begin position="256"/>
        <end position="278"/>
    </location>
</feature>
<keyword evidence="3" id="KW-1185">Reference proteome</keyword>
<organism evidence="2 3">
    <name type="scientific">Ktedonosporobacter rubrisoli</name>
    <dbReference type="NCBI Taxonomy" id="2509675"/>
    <lineage>
        <taxon>Bacteria</taxon>
        <taxon>Bacillati</taxon>
        <taxon>Chloroflexota</taxon>
        <taxon>Ktedonobacteria</taxon>
        <taxon>Ktedonobacterales</taxon>
        <taxon>Ktedonosporobacteraceae</taxon>
        <taxon>Ktedonosporobacter</taxon>
    </lineage>
</organism>
<feature type="transmembrane region" description="Helical" evidence="1">
    <location>
        <begin position="65"/>
        <end position="84"/>
    </location>
</feature>
<feature type="transmembrane region" description="Helical" evidence="1">
    <location>
        <begin position="96"/>
        <end position="116"/>
    </location>
</feature>
<dbReference type="Proteomes" id="UP000290365">
    <property type="component" value="Chromosome"/>
</dbReference>
<keyword evidence="1" id="KW-1133">Transmembrane helix</keyword>
<dbReference type="OrthoDB" id="145044at2"/>
<dbReference type="RefSeq" id="WP_129888551.1">
    <property type="nucleotide sequence ID" value="NZ_CP035758.1"/>
</dbReference>
<dbReference type="EMBL" id="CP035758">
    <property type="protein sequence ID" value="QBD77495.1"/>
    <property type="molecule type" value="Genomic_DNA"/>
</dbReference>
<feature type="transmembrane region" description="Helical" evidence="1">
    <location>
        <begin position="182"/>
        <end position="203"/>
    </location>
</feature>
<evidence type="ECO:0000313" key="2">
    <source>
        <dbReference type="EMBL" id="QBD77495.1"/>
    </source>
</evidence>
<name>A0A4P6JQA1_KTERU</name>